<dbReference type="Proteomes" id="UP001302321">
    <property type="component" value="Unassembled WGS sequence"/>
</dbReference>
<dbReference type="Pfam" id="PF12796">
    <property type="entry name" value="Ank_2"/>
    <property type="match status" value="2"/>
</dbReference>
<reference evidence="5" key="2">
    <citation type="submission" date="2023-05" db="EMBL/GenBank/DDBJ databases">
        <authorList>
            <consortium name="Lawrence Berkeley National Laboratory"/>
            <person name="Steindorff A."/>
            <person name="Hensen N."/>
            <person name="Bonometti L."/>
            <person name="Westerberg I."/>
            <person name="Brannstrom I.O."/>
            <person name="Guillou S."/>
            <person name="Cros-Aarteil S."/>
            <person name="Calhoun S."/>
            <person name="Haridas S."/>
            <person name="Kuo A."/>
            <person name="Mondo S."/>
            <person name="Pangilinan J."/>
            <person name="Riley R."/>
            <person name="Labutti K."/>
            <person name="Andreopoulos B."/>
            <person name="Lipzen A."/>
            <person name="Chen C."/>
            <person name="Yanf M."/>
            <person name="Daum C."/>
            <person name="Ng V."/>
            <person name="Clum A."/>
            <person name="Ohm R."/>
            <person name="Martin F."/>
            <person name="Silar P."/>
            <person name="Natvig D."/>
            <person name="Lalanne C."/>
            <person name="Gautier V."/>
            <person name="Ament-Velasquez S.L."/>
            <person name="Kruys A."/>
            <person name="Hutchinson M.I."/>
            <person name="Powell A.J."/>
            <person name="Barry K."/>
            <person name="Miller A.N."/>
            <person name="Grigoriev I.V."/>
            <person name="Debuchy R."/>
            <person name="Gladieux P."/>
            <person name="Thoren M.H."/>
            <person name="Johannesson H."/>
        </authorList>
    </citation>
    <scope>NUCLEOTIDE SEQUENCE</scope>
    <source>
        <strain evidence="5">CBS 892.96</strain>
    </source>
</reference>
<evidence type="ECO:0000313" key="6">
    <source>
        <dbReference type="Proteomes" id="UP001302321"/>
    </source>
</evidence>
<evidence type="ECO:0000256" key="2">
    <source>
        <dbReference type="SAM" id="MobiDB-lite"/>
    </source>
</evidence>
<keyword evidence="4" id="KW-0732">Signal</keyword>
<dbReference type="PROSITE" id="PS50297">
    <property type="entry name" value="ANK_REP_REGION"/>
    <property type="match status" value="1"/>
</dbReference>
<gene>
    <name evidence="5" type="ORF">QBC36DRAFT_391045</name>
</gene>
<feature type="chain" id="PRO_5042819255" evidence="4">
    <location>
        <begin position="22"/>
        <end position="1238"/>
    </location>
</feature>
<dbReference type="SMART" id="SM00248">
    <property type="entry name" value="ANK"/>
    <property type="match status" value="6"/>
</dbReference>
<dbReference type="AlphaFoldDB" id="A0AAN6VY97"/>
<keyword evidence="3" id="KW-0812">Transmembrane</keyword>
<feature type="compositionally biased region" description="Basic and acidic residues" evidence="2">
    <location>
        <begin position="1227"/>
        <end position="1238"/>
    </location>
</feature>
<evidence type="ECO:0000256" key="1">
    <source>
        <dbReference type="PROSITE-ProRule" id="PRU00023"/>
    </source>
</evidence>
<proteinExistence type="predicted"/>
<feature type="repeat" description="ANK" evidence="1">
    <location>
        <begin position="1150"/>
        <end position="1182"/>
    </location>
</feature>
<dbReference type="PANTHER" id="PTHR24121:SF23">
    <property type="entry name" value="NO MECHANORECEPTOR POTENTIAL C, ISOFORM H"/>
    <property type="match status" value="1"/>
</dbReference>
<feature type="transmembrane region" description="Helical" evidence="3">
    <location>
        <begin position="62"/>
        <end position="83"/>
    </location>
</feature>
<keyword evidence="6" id="KW-1185">Reference proteome</keyword>
<feature type="transmembrane region" description="Helical" evidence="3">
    <location>
        <begin position="257"/>
        <end position="280"/>
    </location>
</feature>
<dbReference type="SUPFAM" id="SSF48403">
    <property type="entry name" value="Ankyrin repeat"/>
    <property type="match status" value="1"/>
</dbReference>
<feature type="region of interest" description="Disordered" evidence="2">
    <location>
        <begin position="613"/>
        <end position="639"/>
    </location>
</feature>
<dbReference type="PANTHER" id="PTHR24121">
    <property type="entry name" value="NO MECHANORECEPTOR POTENTIAL C, ISOFORM D-RELATED"/>
    <property type="match status" value="1"/>
</dbReference>
<protein>
    <submittedName>
        <fullName evidence="5">Uncharacterized protein</fullName>
    </submittedName>
</protein>
<keyword evidence="3" id="KW-0472">Membrane</keyword>
<dbReference type="InterPro" id="IPR002110">
    <property type="entry name" value="Ankyrin_rpt"/>
</dbReference>
<feature type="transmembrane region" description="Helical" evidence="3">
    <location>
        <begin position="354"/>
        <end position="371"/>
    </location>
</feature>
<keyword evidence="3" id="KW-1133">Transmembrane helix</keyword>
<dbReference type="PROSITE" id="PS50088">
    <property type="entry name" value="ANK_REPEAT"/>
    <property type="match status" value="1"/>
</dbReference>
<sequence length="1238" mass="137892">MAAIRSFLVVWACLLVWFTAAASNAEDFTNNMISDLGPLLSLFGERVTNQFMTGSMGWADNVILAMAPLGIVTIMVAAIRVGGAGNRWQSAEMELMSSTSRDVSELWNGQGLVRVAGKGPVHQFIIMPSSSPTTTDVVGSVLKHPEPTERSSSGFIKSFFAMLSPNRHRERLVNLNKTEDCNPPLKLDESSGKPPKSLIIFEESDAAPNISLNVYGSSKFELRVLAAAVLAFCGWTAYWLHEPGSILLKDEEPVDRYAFPCTLIGTILLVVGLVLCSHVVESRTIETNFHAADKTSGRLLWIQRAATVNDQAFGSFALFVDKDPFVLKTSRRANTVGARTKTNEGLKAFRQTETTIAVAIGLVGFVVQFVGLRGMSWSAALAQLLATLAMTAIRAWARRESDASFHAVSLDPGFELDWVAVNIGPYGEMEKGLIAGDMSSSSSDNKSHHLSTKTNCHGVFQARANLASLVGKPSSWPRVGASEAINLVKAIEKTLDLLLKDEDQFTWKHRTFNNGTIELRAEKKQGKWQAEQLVSTLEAALSLWHFSVDKWTPNTLDGGDASDSKPRVGDDWLTSKQSSLVLLDPWSYNLIKDLYYWLPANIAGSVVAAKKLESSTTKPPAESTGPDNSRDESSVDPPPAKYKRILEHRVIGLGGSMSPGVYGVGESLWNFEQQPETPMIIAAEVSTSLKSLHVQHTYAVFLQALSRIIPELLNDEPTWWEKKASSQSTGILSNNSISNLVQSLQDILFFTPGEAYFAIIPALSKSKKLAKPEVMLHHAMLESHHNRRCDEVVPKLLSRLRDKEFVHFEHAPRYLRADLTKRISALLWSSVNLVSFKSFLWEDNKGILFHYDHRKLRSFRLPYSKATAHAVEDWSYNHAHDLHNWMLSYIWQGRLDPHHHIRNWPLYENVQGEGEKGKRYHRRMLEYCEHNKLHQAFRNGSQEEIDAALLGGGDIGEQDICGWTVLHYAAVFMTSDADPRFLAAVDIMKDTSGLVIARDLIGWTPLHYAARNPNSGGLVDHLLAKSKAADYKIQLALDLSTPLHCAAESGLVTHIKRLEIFGTEQEWFNRLDHMGFTPLHQAILGGHVKATRAILAAIKRVWTRKEYWLILQQRLTYFHFAVWSGKKEILELFPADEKLIGDLITWADANGLTPLHMAVAGGKTDFVKALIERFTHGPEQDEEQLSRQDEAGYTPLDIAKQQGSDEICTLLEEAGAKKGNPKPDMVVWDREDMMQPLT</sequence>
<feature type="transmembrane region" description="Helical" evidence="3">
    <location>
        <begin position="222"/>
        <end position="241"/>
    </location>
</feature>
<feature type="region of interest" description="Disordered" evidence="2">
    <location>
        <begin position="1212"/>
        <end position="1238"/>
    </location>
</feature>
<dbReference type="InterPro" id="IPR036770">
    <property type="entry name" value="Ankyrin_rpt-contain_sf"/>
</dbReference>
<evidence type="ECO:0000256" key="3">
    <source>
        <dbReference type="SAM" id="Phobius"/>
    </source>
</evidence>
<evidence type="ECO:0000256" key="4">
    <source>
        <dbReference type="SAM" id="SignalP"/>
    </source>
</evidence>
<reference evidence="5" key="1">
    <citation type="journal article" date="2023" name="Mol. Phylogenet. Evol.">
        <title>Genome-scale phylogeny and comparative genomics of the fungal order Sordariales.</title>
        <authorList>
            <person name="Hensen N."/>
            <person name="Bonometti L."/>
            <person name="Westerberg I."/>
            <person name="Brannstrom I.O."/>
            <person name="Guillou S."/>
            <person name="Cros-Aarteil S."/>
            <person name="Calhoun S."/>
            <person name="Haridas S."/>
            <person name="Kuo A."/>
            <person name="Mondo S."/>
            <person name="Pangilinan J."/>
            <person name="Riley R."/>
            <person name="LaButti K."/>
            <person name="Andreopoulos B."/>
            <person name="Lipzen A."/>
            <person name="Chen C."/>
            <person name="Yan M."/>
            <person name="Daum C."/>
            <person name="Ng V."/>
            <person name="Clum A."/>
            <person name="Steindorff A."/>
            <person name="Ohm R.A."/>
            <person name="Martin F."/>
            <person name="Silar P."/>
            <person name="Natvig D.O."/>
            <person name="Lalanne C."/>
            <person name="Gautier V."/>
            <person name="Ament-Velasquez S.L."/>
            <person name="Kruys A."/>
            <person name="Hutchinson M.I."/>
            <person name="Powell A.J."/>
            <person name="Barry K."/>
            <person name="Miller A.N."/>
            <person name="Grigoriev I.V."/>
            <person name="Debuchy R."/>
            <person name="Gladieux P."/>
            <person name="Hiltunen Thoren M."/>
            <person name="Johannesson H."/>
        </authorList>
    </citation>
    <scope>NUCLEOTIDE SEQUENCE</scope>
    <source>
        <strain evidence="5">CBS 892.96</strain>
    </source>
</reference>
<keyword evidence="1" id="KW-0040">ANK repeat</keyword>
<evidence type="ECO:0000313" key="5">
    <source>
        <dbReference type="EMBL" id="KAK4171560.1"/>
    </source>
</evidence>
<dbReference type="EMBL" id="MU866541">
    <property type="protein sequence ID" value="KAK4171560.1"/>
    <property type="molecule type" value="Genomic_DNA"/>
</dbReference>
<organism evidence="5 6">
    <name type="scientific">Triangularia setosa</name>
    <dbReference type="NCBI Taxonomy" id="2587417"/>
    <lineage>
        <taxon>Eukaryota</taxon>
        <taxon>Fungi</taxon>
        <taxon>Dikarya</taxon>
        <taxon>Ascomycota</taxon>
        <taxon>Pezizomycotina</taxon>
        <taxon>Sordariomycetes</taxon>
        <taxon>Sordariomycetidae</taxon>
        <taxon>Sordariales</taxon>
        <taxon>Podosporaceae</taxon>
        <taxon>Triangularia</taxon>
    </lineage>
</organism>
<accession>A0AAN6VY97</accession>
<name>A0AAN6VY97_9PEZI</name>
<feature type="signal peptide" evidence="4">
    <location>
        <begin position="1"/>
        <end position="21"/>
    </location>
</feature>
<dbReference type="Gene3D" id="1.25.40.20">
    <property type="entry name" value="Ankyrin repeat-containing domain"/>
    <property type="match status" value="3"/>
</dbReference>
<comment type="caution">
    <text evidence="5">The sequence shown here is derived from an EMBL/GenBank/DDBJ whole genome shotgun (WGS) entry which is preliminary data.</text>
</comment>